<dbReference type="InterPro" id="IPR006253">
    <property type="entry name" value="Malate_synthG"/>
</dbReference>
<dbReference type="PANTHER" id="PTHR42739:SF1">
    <property type="entry name" value="MALATE SYNTHASE G"/>
    <property type="match status" value="1"/>
</dbReference>
<evidence type="ECO:0000256" key="7">
    <source>
        <dbReference type="ARBA" id="ARBA00022842"/>
    </source>
</evidence>
<evidence type="ECO:0000259" key="15">
    <source>
        <dbReference type="Pfam" id="PF20656"/>
    </source>
</evidence>
<dbReference type="EMBL" id="JADKPV010000006">
    <property type="protein sequence ID" value="MBF4501889.1"/>
    <property type="molecule type" value="Genomic_DNA"/>
</dbReference>
<evidence type="ECO:0000256" key="6">
    <source>
        <dbReference type="ARBA" id="ARBA00022723"/>
    </source>
</evidence>
<feature type="binding site" evidence="10">
    <location>
        <position position="310"/>
    </location>
    <ligand>
        <name>acetyl-CoA</name>
        <dbReference type="ChEBI" id="CHEBI:57288"/>
    </ligand>
</feature>
<dbReference type="SUPFAM" id="SSF51645">
    <property type="entry name" value="Malate synthase G"/>
    <property type="match status" value="1"/>
</dbReference>
<dbReference type="HAMAP" id="MF_00641">
    <property type="entry name" value="Malate_synth_G"/>
    <property type="match status" value="1"/>
</dbReference>
<keyword evidence="6 10" id="KW-0479">Metal-binding</keyword>
<dbReference type="Pfam" id="PF20658">
    <property type="entry name" value="MSG_insertion"/>
    <property type="match status" value="1"/>
</dbReference>
<feature type="binding site" evidence="10">
    <location>
        <position position="429"/>
    </location>
    <ligand>
        <name>glyoxylate</name>
        <dbReference type="ChEBI" id="CHEBI:36655"/>
    </ligand>
</feature>
<evidence type="ECO:0000313" key="19">
    <source>
        <dbReference type="Proteomes" id="UP000622653"/>
    </source>
</evidence>
<sequence>MEYVDHGSIQIEKTLYHWVNEHVLRGLQMDAPTFWTDFEKLITAFTPRNRALLEKRDELQRQISSWHEKNDWRAQKEEYRQFLKDIGYLEEPKSAEPVEPQNVDDEIAKQAGSQLVVPLDNARYALNAANARWGSLYDALYGSDIIPEEPGYEQGDSYNPKRGEKVIEFGKKFLDQIAPLQKGSHADAVHYEVQSGTLIITLANEEKTTLQRDEQFVGYLGQDSLTSVLLEHHQLHVEVQIDPSHPVGKTDQAHVKDIVIEAALSTLMDCEDSVTAVDAEDKLHIYQNWLGLMRGDLTSTFKRGDRTVTRRLQEDKVFLDRHGNEMTLPGRSLMFIRNVGHFMQNNAILLEDGEEVYEGILDGVMTSLIAKYSIEGHTSHLNSRKGSIYIVKPKMHGSEEVAFANDLFNAIEDLLGLERYTIKMGLMDEERRTSINLQNCIREIRHRVVFINTGFLDRTGDEIHTSMEAGPMVRKNDMKSTAWLKAYEQSNVATGLRNGLKGKAQIGKGMWAMPNEMQAMLEQKIAHPQSGATTAWVPSPTAATIHALHYHKVNVEEVQRTIDTERDYVDDMLTIPLAEEANWTEEEIIEELENNAQSILGYVVRWIDQGIGCSTVPDINDIGLMEDRATLRISSQHIANWLAHQVCTEEQVREVLERMAQKVDEQNRHDPLYRPMAPNYDDSVAFLAAQDLILKGKEQPNGYTEAILKKYRLEAKKRAMSMHAS</sequence>
<comment type="cofactor">
    <cofactor evidence="1 10">
        <name>Mg(2+)</name>
        <dbReference type="ChEBI" id="CHEBI:18420"/>
    </cofactor>
</comment>
<dbReference type="AlphaFoldDB" id="A0A8J7KLY1"/>
<dbReference type="InterPro" id="IPR044856">
    <property type="entry name" value="Malate_synth_C_sf"/>
</dbReference>
<dbReference type="InterPro" id="IPR048357">
    <property type="entry name" value="MSG_insertion"/>
</dbReference>
<evidence type="ECO:0000256" key="11">
    <source>
        <dbReference type="NCBIfam" id="TIGR01345"/>
    </source>
</evidence>
<dbReference type="InterPro" id="IPR048355">
    <property type="entry name" value="MS_C"/>
</dbReference>
<evidence type="ECO:0000256" key="10">
    <source>
        <dbReference type="HAMAP-Rule" id="MF_00641"/>
    </source>
</evidence>
<dbReference type="GO" id="GO:0006097">
    <property type="term" value="P:glyoxylate cycle"/>
    <property type="evidence" value="ECO:0007669"/>
    <property type="project" value="UniProtKB-UniRule"/>
</dbReference>
<dbReference type="InterPro" id="IPR011076">
    <property type="entry name" value="Malate_synth_sf"/>
</dbReference>
<feature type="binding site" evidence="10">
    <location>
        <position position="457"/>
    </location>
    <ligand>
        <name>Mg(2+)</name>
        <dbReference type="ChEBI" id="CHEBI:18420"/>
    </ligand>
</feature>
<organism evidence="18 19">
    <name type="scientific">Savagea serpentis</name>
    <dbReference type="NCBI Taxonomy" id="2785297"/>
    <lineage>
        <taxon>Bacteria</taxon>
        <taxon>Bacillati</taxon>
        <taxon>Bacillota</taxon>
        <taxon>Bacilli</taxon>
        <taxon>Bacillales</taxon>
        <taxon>Caryophanaceae</taxon>
        <taxon>Savagea</taxon>
    </lineage>
</organism>
<feature type="active site" description="Proton donor" evidence="10 12">
    <location>
        <position position="627"/>
    </location>
</feature>
<proteinExistence type="inferred from homology"/>
<comment type="similarity">
    <text evidence="10 13">Belongs to the malate synthase family. GlcB subfamily.</text>
</comment>
<dbReference type="NCBIfam" id="TIGR01345">
    <property type="entry name" value="malate_syn_G"/>
    <property type="match status" value="1"/>
</dbReference>
<dbReference type="InterPro" id="IPR001465">
    <property type="entry name" value="Malate_synthase_TIM"/>
</dbReference>
<feature type="domain" description="Malate synthase C-terminal" evidence="17">
    <location>
        <begin position="587"/>
        <end position="692"/>
    </location>
</feature>
<reference evidence="18" key="1">
    <citation type="submission" date="2020-11" db="EMBL/GenBank/DDBJ databases">
        <title>Multidrug resistant novel bacterium Savagea serpentis sp. nov., isolated from the scats of a vine snake (Ahaetulla nasuta).</title>
        <authorList>
            <person name="Venkata Ramana V."/>
            <person name="Vikas Patil S."/>
            <person name="Yogita Lugani V."/>
        </authorList>
    </citation>
    <scope>NUCLEOTIDE SEQUENCE</scope>
    <source>
        <strain evidence="18">SN6</strain>
    </source>
</reference>
<evidence type="ECO:0000259" key="17">
    <source>
        <dbReference type="Pfam" id="PF20659"/>
    </source>
</evidence>
<evidence type="ECO:0000259" key="14">
    <source>
        <dbReference type="Pfam" id="PF01274"/>
    </source>
</evidence>
<comment type="caution">
    <text evidence="10">Lacks conserved residue(s) required for the propagation of feature annotation.</text>
</comment>
<comment type="caution">
    <text evidence="18">The sequence shown here is derived from an EMBL/GenBank/DDBJ whole genome shotgun (WGS) entry which is preliminary data.</text>
</comment>
<keyword evidence="4 10" id="KW-0816">Tricarboxylic acid cycle</keyword>
<keyword evidence="8 10" id="KW-0558">Oxidation</keyword>
<feature type="binding site" evidence="10">
    <location>
        <position position="337"/>
    </location>
    <ligand>
        <name>glyoxylate</name>
        <dbReference type="ChEBI" id="CHEBI:36655"/>
    </ligand>
</feature>
<dbReference type="GO" id="GO:0005829">
    <property type="term" value="C:cytosol"/>
    <property type="evidence" value="ECO:0007669"/>
    <property type="project" value="TreeGrafter"/>
</dbReference>
<evidence type="ECO:0000259" key="16">
    <source>
        <dbReference type="Pfam" id="PF20658"/>
    </source>
</evidence>
<feature type="modified residue" description="Cysteine sulfenic acid (-SOH)" evidence="10">
    <location>
        <position position="613"/>
    </location>
</feature>
<dbReference type="Pfam" id="PF01274">
    <property type="entry name" value="MS_TIM-barrel"/>
    <property type="match status" value="1"/>
</dbReference>
<accession>A0A8J7KLY1</accession>
<dbReference type="Gene3D" id="3.20.20.360">
    <property type="entry name" value="Malate synthase, domain 3"/>
    <property type="match status" value="2"/>
</dbReference>
<dbReference type="Pfam" id="PF20659">
    <property type="entry name" value="MS_C"/>
    <property type="match status" value="1"/>
</dbReference>
<keyword evidence="18" id="KW-0012">Acyltransferase</keyword>
<feature type="binding site" evidence="10">
    <location>
        <position position="116"/>
    </location>
    <ligand>
        <name>acetyl-CoA</name>
        <dbReference type="ChEBI" id="CHEBI:57288"/>
    </ligand>
</feature>
<feature type="binding site" evidence="10">
    <location>
        <begin position="454"/>
        <end position="457"/>
    </location>
    <ligand>
        <name>glyoxylate</name>
        <dbReference type="ChEBI" id="CHEBI:36655"/>
    </ligand>
</feature>
<dbReference type="InterPro" id="IPR048356">
    <property type="entry name" value="MS_N"/>
</dbReference>
<dbReference type="NCBIfam" id="NF002825">
    <property type="entry name" value="PRK02999.1"/>
    <property type="match status" value="1"/>
</dbReference>
<dbReference type="GO" id="GO:0006099">
    <property type="term" value="P:tricarboxylic acid cycle"/>
    <property type="evidence" value="ECO:0007669"/>
    <property type="project" value="UniProtKB-KW"/>
</dbReference>
<evidence type="ECO:0000256" key="9">
    <source>
        <dbReference type="ARBA" id="ARBA00047918"/>
    </source>
</evidence>
<evidence type="ECO:0000256" key="12">
    <source>
        <dbReference type="PIRSR" id="PIRSR601465-50"/>
    </source>
</evidence>
<keyword evidence="5 10" id="KW-0808">Transferase</keyword>
<evidence type="ECO:0000313" key="18">
    <source>
        <dbReference type="EMBL" id="MBF4501889.1"/>
    </source>
</evidence>
<feature type="domain" description="Malate synthase TIM barrel" evidence="14">
    <location>
        <begin position="334"/>
        <end position="567"/>
    </location>
</feature>
<evidence type="ECO:0000256" key="3">
    <source>
        <dbReference type="ARBA" id="ARBA00022490"/>
    </source>
</evidence>
<evidence type="ECO:0000256" key="8">
    <source>
        <dbReference type="ARBA" id="ARBA00023097"/>
    </source>
</evidence>
<evidence type="ECO:0000256" key="13">
    <source>
        <dbReference type="RuleBase" id="RU003572"/>
    </source>
</evidence>
<gene>
    <name evidence="10" type="primary">glcB</name>
    <name evidence="18" type="ORF">IRY55_10990</name>
</gene>
<feature type="binding site" evidence="10">
    <location>
        <position position="538"/>
    </location>
    <ligand>
        <name>acetyl-CoA</name>
        <dbReference type="ChEBI" id="CHEBI:57288"/>
    </ligand>
</feature>
<feature type="binding site" evidence="10">
    <location>
        <begin position="123"/>
        <end position="124"/>
    </location>
    <ligand>
        <name>acetyl-CoA</name>
        <dbReference type="ChEBI" id="CHEBI:57288"/>
    </ligand>
</feature>
<feature type="binding site" evidence="10">
    <location>
        <position position="273"/>
    </location>
    <ligand>
        <name>acetyl-CoA</name>
        <dbReference type="ChEBI" id="CHEBI:57288"/>
    </ligand>
</feature>
<protein>
    <recommendedName>
        <fullName evidence="10 11">Malate synthase G</fullName>
        <ecNumber evidence="10 11">2.3.3.9</ecNumber>
    </recommendedName>
</protein>
<evidence type="ECO:0000256" key="5">
    <source>
        <dbReference type="ARBA" id="ARBA00022679"/>
    </source>
</evidence>
<dbReference type="RefSeq" id="WP_194563370.1">
    <property type="nucleotide sequence ID" value="NZ_JADKPV010000006.1"/>
</dbReference>
<dbReference type="Pfam" id="PF20656">
    <property type="entry name" value="MS_N"/>
    <property type="match status" value="1"/>
</dbReference>
<dbReference type="Proteomes" id="UP000622653">
    <property type="component" value="Unassembled WGS sequence"/>
</dbReference>
<dbReference type="InterPro" id="IPR046363">
    <property type="entry name" value="MS_N_TIM-barrel_dom"/>
</dbReference>
<keyword evidence="19" id="KW-1185">Reference proteome</keyword>
<keyword evidence="2 10" id="KW-0329">Glyoxylate bypass</keyword>
<keyword evidence="7 10" id="KW-0460">Magnesium</keyword>
<feature type="domain" description="Malate synthase N-terminal" evidence="15">
    <location>
        <begin position="16"/>
        <end position="68"/>
    </location>
</feature>
<comment type="pathway">
    <text evidence="10 13">Carbohydrate metabolism; glyoxylate cycle; (S)-malate from isocitrate: step 2/2.</text>
</comment>
<comment type="subcellular location">
    <subcellularLocation>
        <location evidence="10 13">Cytoplasm</location>
    </subcellularLocation>
</comment>
<feature type="active site" description="Proton acceptor" evidence="10 12">
    <location>
        <position position="337"/>
    </location>
</feature>
<keyword evidence="3 10" id="KW-0963">Cytoplasm</keyword>
<dbReference type="GO" id="GO:0000287">
    <property type="term" value="F:magnesium ion binding"/>
    <property type="evidence" value="ECO:0007669"/>
    <property type="project" value="TreeGrafter"/>
</dbReference>
<evidence type="ECO:0000256" key="4">
    <source>
        <dbReference type="ARBA" id="ARBA00022532"/>
    </source>
</evidence>
<dbReference type="PANTHER" id="PTHR42739">
    <property type="entry name" value="MALATE SYNTHASE G"/>
    <property type="match status" value="1"/>
</dbReference>
<dbReference type="UniPathway" id="UPA00703">
    <property type="reaction ID" value="UER00720"/>
</dbReference>
<dbReference type="GO" id="GO:0004474">
    <property type="term" value="F:malate synthase activity"/>
    <property type="evidence" value="ECO:0007669"/>
    <property type="project" value="UniProtKB-UniRule"/>
</dbReference>
<feature type="binding site" evidence="10">
    <location>
        <position position="429"/>
    </location>
    <ligand>
        <name>Mg(2+)</name>
        <dbReference type="ChEBI" id="CHEBI:18420"/>
    </ligand>
</feature>
<comment type="function">
    <text evidence="10">Involved in the glycolate utilization. Catalyzes the condensation and subsequent hydrolysis of acetyl-coenzyme A (acetyl-CoA) and glyoxylate to form malate and CoA.</text>
</comment>
<feature type="domain" description="Malate synthase G alpha-beta insertion" evidence="16">
    <location>
        <begin position="158"/>
        <end position="232"/>
    </location>
</feature>
<name>A0A8J7KLY1_9BACL</name>
<comment type="subunit">
    <text evidence="10">Monomer.</text>
</comment>
<evidence type="ECO:0000256" key="2">
    <source>
        <dbReference type="ARBA" id="ARBA00022435"/>
    </source>
</evidence>
<dbReference type="EC" id="2.3.3.9" evidence="10 11"/>
<dbReference type="Gene3D" id="1.20.1220.12">
    <property type="entry name" value="Malate synthase, domain III"/>
    <property type="match status" value="1"/>
</dbReference>
<evidence type="ECO:0000256" key="1">
    <source>
        <dbReference type="ARBA" id="ARBA00001946"/>
    </source>
</evidence>
<dbReference type="GO" id="GO:0009436">
    <property type="term" value="P:glyoxylate catabolic process"/>
    <property type="evidence" value="ECO:0007669"/>
    <property type="project" value="TreeGrafter"/>
</dbReference>
<comment type="catalytic activity">
    <reaction evidence="9 10 13">
        <text>glyoxylate + acetyl-CoA + H2O = (S)-malate + CoA + H(+)</text>
        <dbReference type="Rhea" id="RHEA:18181"/>
        <dbReference type="ChEBI" id="CHEBI:15377"/>
        <dbReference type="ChEBI" id="CHEBI:15378"/>
        <dbReference type="ChEBI" id="CHEBI:15589"/>
        <dbReference type="ChEBI" id="CHEBI:36655"/>
        <dbReference type="ChEBI" id="CHEBI:57287"/>
        <dbReference type="ChEBI" id="CHEBI:57288"/>
        <dbReference type="EC" id="2.3.3.9"/>
    </reaction>
</comment>